<evidence type="ECO:0000256" key="5">
    <source>
        <dbReference type="SAM" id="Phobius"/>
    </source>
</evidence>
<evidence type="ECO:0000256" key="4">
    <source>
        <dbReference type="PIRSR" id="PIRSR602401-1"/>
    </source>
</evidence>
<dbReference type="AlphaFoldDB" id="A0AAV5HA56"/>
<keyword evidence="5" id="KW-0812">Transmembrane</keyword>
<feature type="transmembrane region" description="Helical" evidence="5">
    <location>
        <begin position="306"/>
        <end position="328"/>
    </location>
</feature>
<dbReference type="Pfam" id="PF00067">
    <property type="entry name" value="p450"/>
    <property type="match status" value="1"/>
</dbReference>
<dbReference type="GO" id="GO:0020037">
    <property type="term" value="F:heme binding"/>
    <property type="evidence" value="ECO:0007669"/>
    <property type="project" value="InterPro"/>
</dbReference>
<dbReference type="InterPro" id="IPR001128">
    <property type="entry name" value="Cyt_P450"/>
</dbReference>
<dbReference type="FunFam" id="1.10.630.10:FF:000011">
    <property type="entry name" value="Cytochrome P450 83B1"/>
    <property type="match status" value="1"/>
</dbReference>
<evidence type="ECO:0000313" key="6">
    <source>
        <dbReference type="EMBL" id="GKU85628.1"/>
    </source>
</evidence>
<dbReference type="GO" id="GO:0016705">
    <property type="term" value="F:oxidoreductase activity, acting on paired donors, with incorporation or reduction of molecular oxygen"/>
    <property type="evidence" value="ECO:0007669"/>
    <property type="project" value="InterPro"/>
</dbReference>
<evidence type="ECO:0000256" key="2">
    <source>
        <dbReference type="ARBA" id="ARBA00022723"/>
    </source>
</evidence>
<dbReference type="Gene3D" id="1.10.630.10">
    <property type="entry name" value="Cytochrome P450"/>
    <property type="match status" value="1"/>
</dbReference>
<reference evidence="6 7" key="1">
    <citation type="journal article" date="2021" name="Commun. Biol.">
        <title>The genome of Shorea leprosula (Dipterocarpaceae) highlights the ecological relevance of drought in aseasonal tropical rainforests.</title>
        <authorList>
            <person name="Ng K.K.S."/>
            <person name="Kobayashi M.J."/>
            <person name="Fawcett J.A."/>
            <person name="Hatakeyama M."/>
            <person name="Paape T."/>
            <person name="Ng C.H."/>
            <person name="Ang C.C."/>
            <person name="Tnah L.H."/>
            <person name="Lee C.T."/>
            <person name="Nishiyama T."/>
            <person name="Sese J."/>
            <person name="O'Brien M.J."/>
            <person name="Copetti D."/>
            <person name="Mohd Noor M.I."/>
            <person name="Ong R.C."/>
            <person name="Putra M."/>
            <person name="Sireger I.Z."/>
            <person name="Indrioko S."/>
            <person name="Kosugi Y."/>
            <person name="Izuno A."/>
            <person name="Isagi Y."/>
            <person name="Lee S.L."/>
            <person name="Shimizu K.K."/>
        </authorList>
    </citation>
    <scope>NUCLEOTIDE SEQUENCE [LARGE SCALE GENOMIC DNA]</scope>
    <source>
        <strain evidence="6">214</strain>
    </source>
</reference>
<comment type="cofactor">
    <cofactor evidence="4">
        <name>heme</name>
        <dbReference type="ChEBI" id="CHEBI:30413"/>
    </cofactor>
</comment>
<keyword evidence="5" id="KW-0472">Membrane</keyword>
<evidence type="ECO:0000313" key="7">
    <source>
        <dbReference type="Proteomes" id="UP001054252"/>
    </source>
</evidence>
<gene>
    <name evidence="6" type="ORF">SLEP1_g267</name>
</gene>
<accession>A0AAV5HA56</accession>
<keyword evidence="2 4" id="KW-0479">Metal-binding</keyword>
<evidence type="ECO:0000256" key="3">
    <source>
        <dbReference type="ARBA" id="ARBA00023004"/>
    </source>
</evidence>
<dbReference type="InterPro" id="IPR002401">
    <property type="entry name" value="Cyt_P450_E_grp-I"/>
</dbReference>
<dbReference type="GO" id="GO:0004497">
    <property type="term" value="F:monooxygenase activity"/>
    <property type="evidence" value="ECO:0007669"/>
    <property type="project" value="InterPro"/>
</dbReference>
<comment type="similarity">
    <text evidence="1">Belongs to the cytochrome P450 family.</text>
</comment>
<dbReference type="PRINTS" id="PR00463">
    <property type="entry name" value="EP450I"/>
</dbReference>
<dbReference type="PANTHER" id="PTHR47955">
    <property type="entry name" value="CYTOCHROME P450 FAMILY 71 PROTEIN"/>
    <property type="match status" value="1"/>
</dbReference>
<keyword evidence="4" id="KW-0349">Heme</keyword>
<dbReference type="EMBL" id="BPVZ01000001">
    <property type="protein sequence ID" value="GKU85628.1"/>
    <property type="molecule type" value="Genomic_DNA"/>
</dbReference>
<keyword evidence="5" id="KW-1133">Transmembrane helix</keyword>
<comment type="caution">
    <text evidence="6">The sequence shown here is derived from an EMBL/GenBank/DDBJ whole genome shotgun (WGS) entry which is preliminary data.</text>
</comment>
<dbReference type="Proteomes" id="UP001054252">
    <property type="component" value="Unassembled WGS sequence"/>
</dbReference>
<keyword evidence="7" id="KW-1185">Reference proteome</keyword>
<dbReference type="InterPro" id="IPR036396">
    <property type="entry name" value="Cyt_P450_sf"/>
</dbReference>
<organism evidence="6 7">
    <name type="scientific">Rubroshorea leprosula</name>
    <dbReference type="NCBI Taxonomy" id="152421"/>
    <lineage>
        <taxon>Eukaryota</taxon>
        <taxon>Viridiplantae</taxon>
        <taxon>Streptophyta</taxon>
        <taxon>Embryophyta</taxon>
        <taxon>Tracheophyta</taxon>
        <taxon>Spermatophyta</taxon>
        <taxon>Magnoliopsida</taxon>
        <taxon>eudicotyledons</taxon>
        <taxon>Gunneridae</taxon>
        <taxon>Pentapetalae</taxon>
        <taxon>rosids</taxon>
        <taxon>malvids</taxon>
        <taxon>Malvales</taxon>
        <taxon>Dipterocarpaceae</taxon>
        <taxon>Rubroshorea</taxon>
    </lineage>
</organism>
<dbReference type="GO" id="GO:0005506">
    <property type="term" value="F:iron ion binding"/>
    <property type="evidence" value="ECO:0007669"/>
    <property type="project" value="InterPro"/>
</dbReference>
<evidence type="ECO:0008006" key="8">
    <source>
        <dbReference type="Google" id="ProtNLM"/>
    </source>
</evidence>
<name>A0AAV5HA56_9ROSI</name>
<feature type="binding site" description="axial binding residue" evidence="4">
    <location>
        <position position="451"/>
    </location>
    <ligand>
        <name>heme</name>
        <dbReference type="ChEBI" id="CHEBI:30413"/>
    </ligand>
    <ligandPart>
        <name>Fe</name>
        <dbReference type="ChEBI" id="CHEBI:18248"/>
    </ligandPart>
</feature>
<sequence>MDLVTLIQQFFLDLVLIISFHPFIFSFLLLWPLFYLLKLSRNPKLRLPPSPPKLPIIGNLHQLGKLPHQSLWALSEKYGPIMLLYFGSIPTAIVSSEELAQEVLKKNDIAFAERHPSRAAKVFSYGCTNSVFSPYGEYWRQLKKISVVELLNQSRVEMFQFAREEEAAKMVEKIQFSCLNEAAINLKEMLFNFSNNIISRSALGKVYGKESGHENLGEQQMDAMGAFCLEDLFPCLGWMDFLTGFRQKVKCTFEAIDHFLDQVIEEHKLPKNEGEKSNQKNFLDILLDLQKDGNLSINLTQDNIKAIILGLFVGGTHIVAATMEWAMAELMKNPSEMRKAQEEVRRVVGKKQKVTDTDISQMEYLKCIIKETLRLHTNSLLVRHARTKANLGGYDICPGTRVLINVYAIQRDAKFWDKPEEFHPERFSNNEVSFRGDCLQYFPFGSGRRMCSGISFGVAEVECVLANLLYWFDWKLPNGTAAEDLDMSESFAITVVKKIPLQLVPVSPVSSL</sequence>
<keyword evidence="3 4" id="KW-0408">Iron</keyword>
<dbReference type="CDD" id="cd11072">
    <property type="entry name" value="CYP71-like"/>
    <property type="match status" value="1"/>
</dbReference>
<protein>
    <recommendedName>
        <fullName evidence="8">Cytochrome P450</fullName>
    </recommendedName>
</protein>
<dbReference type="PRINTS" id="PR00385">
    <property type="entry name" value="P450"/>
</dbReference>
<feature type="transmembrane region" description="Helical" evidence="5">
    <location>
        <begin position="14"/>
        <end position="37"/>
    </location>
</feature>
<proteinExistence type="inferred from homology"/>
<evidence type="ECO:0000256" key="1">
    <source>
        <dbReference type="ARBA" id="ARBA00010617"/>
    </source>
</evidence>
<dbReference type="PANTHER" id="PTHR47955:SF18">
    <property type="entry name" value="CYTOCHROME P450 71A1-LIKE"/>
    <property type="match status" value="1"/>
</dbReference>
<dbReference type="SUPFAM" id="SSF48264">
    <property type="entry name" value="Cytochrome P450"/>
    <property type="match status" value="1"/>
</dbReference>